<keyword evidence="5 6" id="KW-0472">Membrane</keyword>
<feature type="domain" description="EamA" evidence="7">
    <location>
        <begin position="4"/>
        <end position="138"/>
    </location>
</feature>
<evidence type="ECO:0000256" key="6">
    <source>
        <dbReference type="SAM" id="Phobius"/>
    </source>
</evidence>
<evidence type="ECO:0000256" key="2">
    <source>
        <dbReference type="ARBA" id="ARBA00022475"/>
    </source>
</evidence>
<dbReference type="PANTHER" id="PTHR42920">
    <property type="entry name" value="OS03G0707200 PROTEIN-RELATED"/>
    <property type="match status" value="1"/>
</dbReference>
<dbReference type="EMBL" id="VLLG01000005">
    <property type="protein sequence ID" value="TWI84547.1"/>
    <property type="molecule type" value="Genomic_DNA"/>
</dbReference>
<organism evidence="8 9">
    <name type="scientific">Chitinophaga japonensis</name>
    <name type="common">Flexibacter japonensis</name>
    <dbReference type="NCBI Taxonomy" id="104662"/>
    <lineage>
        <taxon>Bacteria</taxon>
        <taxon>Pseudomonadati</taxon>
        <taxon>Bacteroidota</taxon>
        <taxon>Chitinophagia</taxon>
        <taxon>Chitinophagales</taxon>
        <taxon>Chitinophagaceae</taxon>
        <taxon>Chitinophaga</taxon>
    </lineage>
</organism>
<feature type="transmembrane region" description="Helical" evidence="6">
    <location>
        <begin position="66"/>
        <end position="85"/>
    </location>
</feature>
<feature type="transmembrane region" description="Helical" evidence="6">
    <location>
        <begin position="37"/>
        <end position="54"/>
    </location>
</feature>
<feature type="transmembrane region" description="Helical" evidence="6">
    <location>
        <begin position="241"/>
        <end position="263"/>
    </location>
</feature>
<feature type="transmembrane region" description="Helical" evidence="6">
    <location>
        <begin position="153"/>
        <end position="173"/>
    </location>
</feature>
<dbReference type="GO" id="GO:0005886">
    <property type="term" value="C:plasma membrane"/>
    <property type="evidence" value="ECO:0007669"/>
    <property type="project" value="UniProtKB-SubCell"/>
</dbReference>
<evidence type="ECO:0000313" key="9">
    <source>
        <dbReference type="Proteomes" id="UP000316778"/>
    </source>
</evidence>
<dbReference type="OrthoDB" id="3180815at2"/>
<keyword evidence="9" id="KW-1185">Reference proteome</keyword>
<keyword evidence="2" id="KW-1003">Cell membrane</keyword>
<evidence type="ECO:0000313" key="8">
    <source>
        <dbReference type="EMBL" id="TWI84547.1"/>
    </source>
</evidence>
<keyword evidence="3 6" id="KW-0812">Transmembrane</keyword>
<feature type="transmembrane region" description="Helical" evidence="6">
    <location>
        <begin position="185"/>
        <end position="204"/>
    </location>
</feature>
<reference evidence="8 9" key="1">
    <citation type="journal article" date="2013" name="Stand. Genomic Sci.">
        <title>Genomic Encyclopedia of Type Strains, Phase I: The one thousand microbial genomes (KMG-I) project.</title>
        <authorList>
            <person name="Kyrpides N.C."/>
            <person name="Woyke T."/>
            <person name="Eisen J.A."/>
            <person name="Garrity G."/>
            <person name="Lilburn T.G."/>
            <person name="Beck B.J."/>
            <person name="Whitman W.B."/>
            <person name="Hugenholtz P."/>
            <person name="Klenk H.P."/>
        </authorList>
    </citation>
    <scope>NUCLEOTIDE SEQUENCE [LARGE SCALE GENOMIC DNA]</scope>
    <source>
        <strain evidence="8 9">DSM 13484</strain>
    </source>
</reference>
<dbReference type="SUPFAM" id="SSF103481">
    <property type="entry name" value="Multidrug resistance efflux transporter EmrE"/>
    <property type="match status" value="2"/>
</dbReference>
<evidence type="ECO:0000256" key="1">
    <source>
        <dbReference type="ARBA" id="ARBA00004651"/>
    </source>
</evidence>
<proteinExistence type="predicted"/>
<protein>
    <submittedName>
        <fullName evidence="8">Threonine/homoserine efflux transporter RhtA</fullName>
    </submittedName>
</protein>
<dbReference type="AlphaFoldDB" id="A0A562STE3"/>
<evidence type="ECO:0000256" key="5">
    <source>
        <dbReference type="ARBA" id="ARBA00023136"/>
    </source>
</evidence>
<sequence>MTRYVLMVFAGACCFGILSTFVKVAYQEGYATADISGSQACLGMLVLWALYLLKKPATPAAQTTTAWWKVALAGTSIGLCVHLYYLSVQWIPASVAIIFLMQFTWIGMLLEWCIFGKRPSRLQGCSILLIMAGTVMASGLCAQRNIILPLKGILLAAASAVIYGIYVVASGRIGNDLPALKKSALIMSGSTAAIFLVAMPGFLFHPEVLVSGLAKWTVFLALFGTIIPPLLFSAGIPRTGVVLGAILMTAELPVAVITARLVLGEAISLLQWAGVAVMLLGITGGRK</sequence>
<evidence type="ECO:0000256" key="4">
    <source>
        <dbReference type="ARBA" id="ARBA00022989"/>
    </source>
</evidence>
<dbReference type="Pfam" id="PF00892">
    <property type="entry name" value="EamA"/>
    <property type="match status" value="2"/>
</dbReference>
<evidence type="ECO:0000256" key="3">
    <source>
        <dbReference type="ARBA" id="ARBA00022692"/>
    </source>
</evidence>
<dbReference type="InterPro" id="IPR000620">
    <property type="entry name" value="EamA_dom"/>
</dbReference>
<name>A0A562STE3_CHIJA</name>
<feature type="transmembrane region" description="Helical" evidence="6">
    <location>
        <begin position="91"/>
        <end position="115"/>
    </location>
</feature>
<feature type="domain" description="EamA" evidence="7">
    <location>
        <begin position="151"/>
        <end position="283"/>
    </location>
</feature>
<feature type="transmembrane region" description="Helical" evidence="6">
    <location>
        <begin position="269"/>
        <end position="285"/>
    </location>
</feature>
<keyword evidence="4 6" id="KW-1133">Transmembrane helix</keyword>
<dbReference type="InterPro" id="IPR037185">
    <property type="entry name" value="EmrE-like"/>
</dbReference>
<dbReference type="InterPro" id="IPR051258">
    <property type="entry name" value="Diverse_Substrate_Transporter"/>
</dbReference>
<dbReference type="Gene3D" id="1.10.3730.20">
    <property type="match status" value="1"/>
</dbReference>
<dbReference type="PANTHER" id="PTHR42920:SF5">
    <property type="entry name" value="EAMA DOMAIN-CONTAINING PROTEIN"/>
    <property type="match status" value="1"/>
</dbReference>
<dbReference type="Proteomes" id="UP000316778">
    <property type="component" value="Unassembled WGS sequence"/>
</dbReference>
<dbReference type="RefSeq" id="WP_145718289.1">
    <property type="nucleotide sequence ID" value="NZ_BAAAFY010000002.1"/>
</dbReference>
<evidence type="ECO:0000259" key="7">
    <source>
        <dbReference type="Pfam" id="PF00892"/>
    </source>
</evidence>
<comment type="subcellular location">
    <subcellularLocation>
        <location evidence="1">Cell membrane</location>
        <topology evidence="1">Multi-pass membrane protein</topology>
    </subcellularLocation>
</comment>
<feature type="transmembrane region" description="Helical" evidence="6">
    <location>
        <begin position="216"/>
        <end position="234"/>
    </location>
</feature>
<comment type="caution">
    <text evidence="8">The sequence shown here is derived from an EMBL/GenBank/DDBJ whole genome shotgun (WGS) entry which is preliminary data.</text>
</comment>
<feature type="transmembrane region" description="Helical" evidence="6">
    <location>
        <begin position="127"/>
        <end position="147"/>
    </location>
</feature>
<accession>A0A562STE3</accession>
<gene>
    <name evidence="8" type="ORF">LX66_4917</name>
</gene>